<keyword evidence="5" id="KW-1185">Reference proteome</keyword>
<name>A0AAE9ZWD0_9BACT</name>
<feature type="chain" id="PRO_5042165447" description="EF-hand domain-containing protein" evidence="2">
    <location>
        <begin position="23"/>
        <end position="128"/>
    </location>
</feature>
<dbReference type="RefSeq" id="WP_330930430.1">
    <property type="nucleotide sequence ID" value="NZ_CP119075.1"/>
</dbReference>
<dbReference type="SUPFAM" id="SSF47473">
    <property type="entry name" value="EF-hand"/>
    <property type="match status" value="1"/>
</dbReference>
<dbReference type="InterPro" id="IPR011992">
    <property type="entry name" value="EF-hand-dom_pair"/>
</dbReference>
<feature type="region of interest" description="Disordered" evidence="1">
    <location>
        <begin position="33"/>
        <end position="57"/>
    </location>
</feature>
<dbReference type="Pfam" id="PF13202">
    <property type="entry name" value="EF-hand_5"/>
    <property type="match status" value="2"/>
</dbReference>
<dbReference type="GO" id="GO:0005509">
    <property type="term" value="F:calcium ion binding"/>
    <property type="evidence" value="ECO:0007669"/>
    <property type="project" value="InterPro"/>
</dbReference>
<dbReference type="InterPro" id="IPR018247">
    <property type="entry name" value="EF_Hand_1_Ca_BS"/>
</dbReference>
<evidence type="ECO:0000313" key="4">
    <source>
        <dbReference type="EMBL" id="WED63728.1"/>
    </source>
</evidence>
<sequence>MNENVITRKVASALLLSLSLFAGGFLMTAAVAKSQPFPPPGEQGAPPHPRYEPGAGHPLLDVFDQNADGTISVDELENATTVLRTFDRDENGVLDRDELEIALPPPAHLNGMRDGSRPPPPPHPQHED</sequence>
<dbReference type="InterPro" id="IPR002048">
    <property type="entry name" value="EF_hand_dom"/>
</dbReference>
<reference evidence="4" key="1">
    <citation type="submission" date="2023-03" db="EMBL/GenBank/DDBJ databases">
        <title>Lomoglobus Profundus gen. nov., sp. nov., a novel member of the phylum Verrucomicrobia, isolated from deep-marine sediment of South China Sea.</title>
        <authorList>
            <person name="Ahmad T."/>
            <person name="Ishaq S.E."/>
            <person name="Wang F."/>
        </authorList>
    </citation>
    <scope>NUCLEOTIDE SEQUENCE</scope>
    <source>
        <strain evidence="4">LMO-M01</strain>
    </source>
</reference>
<accession>A0AAE9ZWD0</accession>
<proteinExistence type="predicted"/>
<dbReference type="Gene3D" id="1.10.238.10">
    <property type="entry name" value="EF-hand"/>
    <property type="match status" value="1"/>
</dbReference>
<dbReference type="AlphaFoldDB" id="A0AAE9ZWD0"/>
<dbReference type="EMBL" id="CP119075">
    <property type="protein sequence ID" value="WED63728.1"/>
    <property type="molecule type" value="Genomic_DNA"/>
</dbReference>
<feature type="compositionally biased region" description="Pro residues" evidence="1">
    <location>
        <begin position="117"/>
        <end position="128"/>
    </location>
</feature>
<feature type="signal peptide" evidence="2">
    <location>
        <begin position="1"/>
        <end position="22"/>
    </location>
</feature>
<evidence type="ECO:0000256" key="2">
    <source>
        <dbReference type="SAM" id="SignalP"/>
    </source>
</evidence>
<protein>
    <recommendedName>
        <fullName evidence="3">EF-hand domain-containing protein</fullName>
    </recommendedName>
</protein>
<dbReference type="PROSITE" id="PS00018">
    <property type="entry name" value="EF_HAND_1"/>
    <property type="match status" value="1"/>
</dbReference>
<organism evidence="4 5">
    <name type="scientific">Synoicihabitans lomoniglobus</name>
    <dbReference type="NCBI Taxonomy" id="2909285"/>
    <lineage>
        <taxon>Bacteria</taxon>
        <taxon>Pseudomonadati</taxon>
        <taxon>Verrucomicrobiota</taxon>
        <taxon>Opitutia</taxon>
        <taxon>Opitutales</taxon>
        <taxon>Opitutaceae</taxon>
        <taxon>Synoicihabitans</taxon>
    </lineage>
</organism>
<feature type="region of interest" description="Disordered" evidence="1">
    <location>
        <begin position="103"/>
        <end position="128"/>
    </location>
</feature>
<dbReference type="Proteomes" id="UP001218638">
    <property type="component" value="Chromosome"/>
</dbReference>
<evidence type="ECO:0000259" key="3">
    <source>
        <dbReference type="PROSITE" id="PS50222"/>
    </source>
</evidence>
<gene>
    <name evidence="4" type="ORF">PXH66_15435</name>
</gene>
<feature type="domain" description="EF-hand" evidence="3">
    <location>
        <begin position="74"/>
        <end position="109"/>
    </location>
</feature>
<dbReference type="KEGG" id="slom:PXH66_15435"/>
<dbReference type="PROSITE" id="PS50222">
    <property type="entry name" value="EF_HAND_2"/>
    <property type="match status" value="1"/>
</dbReference>
<keyword evidence="2" id="KW-0732">Signal</keyword>
<evidence type="ECO:0000313" key="5">
    <source>
        <dbReference type="Proteomes" id="UP001218638"/>
    </source>
</evidence>
<evidence type="ECO:0000256" key="1">
    <source>
        <dbReference type="SAM" id="MobiDB-lite"/>
    </source>
</evidence>